<accession>A0A9Q0YSI7</accession>
<dbReference type="Proteomes" id="UP001152320">
    <property type="component" value="Chromosome 16"/>
</dbReference>
<dbReference type="FunFam" id="3.40.30.10:FF:000035">
    <property type="entry name" value="hematopoietic prostaglandin D synthase"/>
    <property type="match status" value="1"/>
</dbReference>
<dbReference type="SFLD" id="SFLDG00363">
    <property type="entry name" value="AMPS_(cytGST):_Alpha-__Mu-__Pi"/>
    <property type="match status" value="1"/>
</dbReference>
<evidence type="ECO:0000259" key="1">
    <source>
        <dbReference type="PROSITE" id="PS50404"/>
    </source>
</evidence>
<dbReference type="PROSITE" id="PS50405">
    <property type="entry name" value="GST_CTER"/>
    <property type="match status" value="1"/>
</dbReference>
<dbReference type="EMBL" id="JAIZAY010000016">
    <property type="protein sequence ID" value="KAJ8026820.1"/>
    <property type="molecule type" value="Genomic_DNA"/>
</dbReference>
<dbReference type="GO" id="GO:0006749">
    <property type="term" value="P:glutathione metabolic process"/>
    <property type="evidence" value="ECO:0007669"/>
    <property type="project" value="TreeGrafter"/>
</dbReference>
<name>A0A9Q0YSI7_HOLLE</name>
<dbReference type="InterPro" id="IPR040079">
    <property type="entry name" value="Glutathione_S-Trfase"/>
</dbReference>
<sequence>MSTYKFTYFNVEALGETSRYIFAVAGQEYEDIRIEEADWPKMKEGTPLGQLPYLDVDGERIPQSMAINRYLSRKFGLYGENDIEKARIDVVLEVLEELGYHTVKAIYEKDEGVKQTLLKELAEVQAPKYLGLLEKLLVANQGGDGYFVGSKISLADIVVFNWVHDRLPYFKIINKEPRLQALVDKIKALPRMNAWLKKRPKTR</sequence>
<evidence type="ECO:0000313" key="3">
    <source>
        <dbReference type="EMBL" id="KAJ8026820.1"/>
    </source>
</evidence>
<dbReference type="SUPFAM" id="SSF52833">
    <property type="entry name" value="Thioredoxin-like"/>
    <property type="match status" value="1"/>
</dbReference>
<feature type="domain" description="GST N-terminal" evidence="1">
    <location>
        <begin position="2"/>
        <end position="79"/>
    </location>
</feature>
<gene>
    <name evidence="3" type="ORF">HOLleu_31763</name>
</gene>
<dbReference type="PROSITE" id="PS50404">
    <property type="entry name" value="GST_NTER"/>
    <property type="match status" value="1"/>
</dbReference>
<dbReference type="InterPro" id="IPR004045">
    <property type="entry name" value="Glutathione_S-Trfase_N"/>
</dbReference>
<dbReference type="CDD" id="cd03039">
    <property type="entry name" value="GST_N_Sigma_like"/>
    <property type="match status" value="1"/>
</dbReference>
<dbReference type="SUPFAM" id="SSF47616">
    <property type="entry name" value="GST C-terminal domain-like"/>
    <property type="match status" value="1"/>
</dbReference>
<reference evidence="3" key="1">
    <citation type="submission" date="2021-10" db="EMBL/GenBank/DDBJ databases">
        <title>Tropical sea cucumber genome reveals ecological adaptation and Cuvierian tubules defense mechanism.</title>
        <authorList>
            <person name="Chen T."/>
        </authorList>
    </citation>
    <scope>NUCLEOTIDE SEQUENCE</scope>
    <source>
        <strain evidence="3">Nanhai2018</strain>
        <tissue evidence="3">Muscle</tissue>
    </source>
</reference>
<dbReference type="Pfam" id="PF14497">
    <property type="entry name" value="GST_C_3"/>
    <property type="match status" value="1"/>
</dbReference>
<dbReference type="CDD" id="cd03192">
    <property type="entry name" value="GST_C_Sigma_like"/>
    <property type="match status" value="1"/>
</dbReference>
<dbReference type="AlphaFoldDB" id="A0A9Q0YSI7"/>
<protein>
    <submittedName>
        <fullName evidence="3">Hematopoietic prostaglandin D synthase</fullName>
    </submittedName>
</protein>
<dbReference type="SFLD" id="SFLDG01205">
    <property type="entry name" value="AMPS.1"/>
    <property type="match status" value="1"/>
</dbReference>
<organism evidence="3 4">
    <name type="scientific">Holothuria leucospilota</name>
    <name type="common">Black long sea cucumber</name>
    <name type="synonym">Mertensiothuria leucospilota</name>
    <dbReference type="NCBI Taxonomy" id="206669"/>
    <lineage>
        <taxon>Eukaryota</taxon>
        <taxon>Metazoa</taxon>
        <taxon>Echinodermata</taxon>
        <taxon>Eleutherozoa</taxon>
        <taxon>Echinozoa</taxon>
        <taxon>Holothuroidea</taxon>
        <taxon>Aspidochirotacea</taxon>
        <taxon>Aspidochirotida</taxon>
        <taxon>Holothuriidae</taxon>
        <taxon>Holothuria</taxon>
    </lineage>
</organism>
<dbReference type="InterPro" id="IPR036249">
    <property type="entry name" value="Thioredoxin-like_sf"/>
</dbReference>
<dbReference type="FunFam" id="1.20.1050.10:FF:000030">
    <property type="entry name" value="Glutathione S-transferase S1"/>
    <property type="match status" value="1"/>
</dbReference>
<dbReference type="Gene3D" id="3.40.30.10">
    <property type="entry name" value="Glutaredoxin"/>
    <property type="match status" value="1"/>
</dbReference>
<dbReference type="PANTHER" id="PTHR11571:SF150">
    <property type="entry name" value="GLUTATHIONE S-TRANSFERASE"/>
    <property type="match status" value="1"/>
</dbReference>
<dbReference type="InterPro" id="IPR010987">
    <property type="entry name" value="Glutathione-S-Trfase_C-like"/>
</dbReference>
<evidence type="ECO:0000313" key="4">
    <source>
        <dbReference type="Proteomes" id="UP001152320"/>
    </source>
</evidence>
<evidence type="ECO:0000259" key="2">
    <source>
        <dbReference type="PROSITE" id="PS50405"/>
    </source>
</evidence>
<dbReference type="Gene3D" id="1.20.1050.10">
    <property type="match status" value="1"/>
</dbReference>
<dbReference type="InterPro" id="IPR050213">
    <property type="entry name" value="GST_superfamily"/>
</dbReference>
<feature type="domain" description="GST C-terminal" evidence="2">
    <location>
        <begin position="81"/>
        <end position="203"/>
    </location>
</feature>
<dbReference type="Pfam" id="PF02798">
    <property type="entry name" value="GST_N"/>
    <property type="match status" value="1"/>
</dbReference>
<dbReference type="InterPro" id="IPR004046">
    <property type="entry name" value="GST_C"/>
</dbReference>
<dbReference type="InterPro" id="IPR036282">
    <property type="entry name" value="Glutathione-S-Trfase_C_sf"/>
</dbReference>
<dbReference type="PANTHER" id="PTHR11571">
    <property type="entry name" value="GLUTATHIONE S-TRANSFERASE"/>
    <property type="match status" value="1"/>
</dbReference>
<dbReference type="OrthoDB" id="414243at2759"/>
<dbReference type="SFLD" id="SFLDS00019">
    <property type="entry name" value="Glutathione_Transferase_(cytos"/>
    <property type="match status" value="1"/>
</dbReference>
<keyword evidence="4" id="KW-1185">Reference proteome</keyword>
<proteinExistence type="predicted"/>
<comment type="caution">
    <text evidence="3">The sequence shown here is derived from an EMBL/GenBank/DDBJ whole genome shotgun (WGS) entry which is preliminary data.</text>
</comment>
<dbReference type="GO" id="GO:0004364">
    <property type="term" value="F:glutathione transferase activity"/>
    <property type="evidence" value="ECO:0007669"/>
    <property type="project" value="TreeGrafter"/>
</dbReference>